<dbReference type="InterPro" id="IPR036388">
    <property type="entry name" value="WH-like_DNA-bd_sf"/>
</dbReference>
<dbReference type="GO" id="GO:0003677">
    <property type="term" value="F:DNA binding"/>
    <property type="evidence" value="ECO:0007669"/>
    <property type="project" value="UniProtKB-KW"/>
</dbReference>
<gene>
    <name evidence="5" type="ORF">KHY35_20420</name>
</gene>
<dbReference type="GO" id="GO:0006355">
    <property type="term" value="P:regulation of DNA-templated transcription"/>
    <property type="evidence" value="ECO:0007669"/>
    <property type="project" value="InterPro"/>
</dbReference>
<sequence>MKDLEFYMFEDELWCLFPDGSNKPVTDKDIVLIKSILDRIRECYPDAYNALMECYQKSSQNIPYFQYLMVRRFCKCNFGELDNTSRDIDKKGGFNFERVKCPMYGECKYEGIICGPKFYSSISDAEMRVMKMVYEGSNNEEIAEKLYLSPHTVKNHIKSVYIKLGIHEKSEFIQYAHKNNLFKD</sequence>
<dbReference type="PANTHER" id="PTHR44688">
    <property type="entry name" value="DNA-BINDING TRANSCRIPTIONAL ACTIVATOR DEVR_DOSR"/>
    <property type="match status" value="1"/>
</dbReference>
<dbReference type="Proteomes" id="UP000782901">
    <property type="component" value="Unassembled WGS sequence"/>
</dbReference>
<evidence type="ECO:0000256" key="2">
    <source>
        <dbReference type="ARBA" id="ARBA00023125"/>
    </source>
</evidence>
<evidence type="ECO:0000313" key="6">
    <source>
        <dbReference type="Proteomes" id="UP000782901"/>
    </source>
</evidence>
<dbReference type="AlphaFoldDB" id="A0A943DV81"/>
<name>A0A943DV81_BACT4</name>
<dbReference type="PROSITE" id="PS00622">
    <property type="entry name" value="HTH_LUXR_1"/>
    <property type="match status" value="1"/>
</dbReference>
<dbReference type="SUPFAM" id="SSF46894">
    <property type="entry name" value="C-terminal effector domain of the bipartite response regulators"/>
    <property type="match status" value="1"/>
</dbReference>
<dbReference type="PRINTS" id="PR00038">
    <property type="entry name" value="HTHLUXR"/>
</dbReference>
<organism evidence="5 6">
    <name type="scientific">Bacteroides thetaiotaomicron</name>
    <dbReference type="NCBI Taxonomy" id="818"/>
    <lineage>
        <taxon>Bacteria</taxon>
        <taxon>Pseudomonadati</taxon>
        <taxon>Bacteroidota</taxon>
        <taxon>Bacteroidia</taxon>
        <taxon>Bacteroidales</taxon>
        <taxon>Bacteroidaceae</taxon>
        <taxon>Bacteroides</taxon>
    </lineage>
</organism>
<dbReference type="SMART" id="SM00421">
    <property type="entry name" value="HTH_LUXR"/>
    <property type="match status" value="1"/>
</dbReference>
<comment type="caution">
    <text evidence="5">The sequence shown here is derived from an EMBL/GenBank/DDBJ whole genome shotgun (WGS) entry which is preliminary data.</text>
</comment>
<dbReference type="CDD" id="cd06170">
    <property type="entry name" value="LuxR_C_like"/>
    <property type="match status" value="1"/>
</dbReference>
<evidence type="ECO:0000256" key="1">
    <source>
        <dbReference type="ARBA" id="ARBA00023015"/>
    </source>
</evidence>
<dbReference type="Gene3D" id="1.10.10.10">
    <property type="entry name" value="Winged helix-like DNA-binding domain superfamily/Winged helix DNA-binding domain"/>
    <property type="match status" value="1"/>
</dbReference>
<keyword evidence="3" id="KW-0804">Transcription</keyword>
<protein>
    <submittedName>
        <fullName evidence="5">Helix-turn-helix transcriptional regulator</fullName>
    </submittedName>
</protein>
<dbReference type="InterPro" id="IPR000792">
    <property type="entry name" value="Tscrpt_reg_LuxR_C"/>
</dbReference>
<keyword evidence="1" id="KW-0805">Transcription regulation</keyword>
<dbReference type="PANTHER" id="PTHR44688:SF16">
    <property type="entry name" value="DNA-BINDING TRANSCRIPTIONAL ACTIVATOR DEVR_DOSR"/>
    <property type="match status" value="1"/>
</dbReference>
<dbReference type="PROSITE" id="PS50043">
    <property type="entry name" value="HTH_LUXR_2"/>
    <property type="match status" value="1"/>
</dbReference>
<dbReference type="Pfam" id="PF00196">
    <property type="entry name" value="GerE"/>
    <property type="match status" value="1"/>
</dbReference>
<dbReference type="RefSeq" id="WP_195741257.1">
    <property type="nucleotide sequence ID" value="NZ_JADMRY010000026.1"/>
</dbReference>
<evidence type="ECO:0000259" key="4">
    <source>
        <dbReference type="PROSITE" id="PS50043"/>
    </source>
</evidence>
<feature type="domain" description="HTH luxR-type" evidence="4">
    <location>
        <begin position="115"/>
        <end position="180"/>
    </location>
</feature>
<reference evidence="5" key="1">
    <citation type="submission" date="2021-02" db="EMBL/GenBank/DDBJ databases">
        <title>Infant gut strain persistence is associated with maternal origin, phylogeny, and functional potential including surface adhesion and iron acquisition.</title>
        <authorList>
            <person name="Lou Y.C."/>
        </authorList>
    </citation>
    <scope>NUCLEOTIDE SEQUENCE</scope>
    <source>
        <strain evidence="5">L3_082_243G1_dasL3_082_243G1_maxbin2.maxbin.015s ta_sub</strain>
    </source>
</reference>
<accession>A0A943DV81</accession>
<evidence type="ECO:0000256" key="3">
    <source>
        <dbReference type="ARBA" id="ARBA00023163"/>
    </source>
</evidence>
<evidence type="ECO:0000313" key="5">
    <source>
        <dbReference type="EMBL" id="MBS5413039.1"/>
    </source>
</evidence>
<dbReference type="EMBL" id="JAGZEE010000042">
    <property type="protein sequence ID" value="MBS5413039.1"/>
    <property type="molecule type" value="Genomic_DNA"/>
</dbReference>
<dbReference type="InterPro" id="IPR016032">
    <property type="entry name" value="Sig_transdc_resp-reg_C-effctor"/>
</dbReference>
<keyword evidence="2" id="KW-0238">DNA-binding</keyword>
<proteinExistence type="predicted"/>